<feature type="non-terminal residue" evidence="1">
    <location>
        <position position="1"/>
    </location>
</feature>
<sequence length="234" mass="24447">AASQLRDASELTDSCYGFPDDNFNGTNCIKCTYGTSPHIVLDAGAAAIDFTLYDLDGAAWTLSEHLASQPVCLIWGMHTCPAFEGLGTASPFDECAYWDEAALVAAYGGSGGGVAFAHLVGPEPHPITPDTNFDSGVVKVNFWSTVAQARTYDARVAMARAVADKVHPNAALLPDLLPDAPYGDGDAAAAAQPVWCSYAHGARTAVLIGTDGVVRLAQTWFHAGDMAAAIEALL</sequence>
<dbReference type="Proteomes" id="UP000664859">
    <property type="component" value="Unassembled WGS sequence"/>
</dbReference>
<accession>A0A835Z1L4</accession>
<keyword evidence="2" id="KW-1185">Reference proteome</keyword>
<name>A0A835Z1L4_9STRA</name>
<evidence type="ECO:0000313" key="2">
    <source>
        <dbReference type="Proteomes" id="UP000664859"/>
    </source>
</evidence>
<reference evidence="1" key="1">
    <citation type="submission" date="2021-02" db="EMBL/GenBank/DDBJ databases">
        <title>First Annotated Genome of the Yellow-green Alga Tribonema minus.</title>
        <authorList>
            <person name="Mahan K.M."/>
        </authorList>
    </citation>
    <scope>NUCLEOTIDE SEQUENCE</scope>
    <source>
        <strain evidence="1">UTEX B ZZ1240</strain>
    </source>
</reference>
<comment type="caution">
    <text evidence="1">The sequence shown here is derived from an EMBL/GenBank/DDBJ whole genome shotgun (WGS) entry which is preliminary data.</text>
</comment>
<dbReference type="EMBL" id="JAFCMP010000120">
    <property type="protein sequence ID" value="KAG5185822.1"/>
    <property type="molecule type" value="Genomic_DNA"/>
</dbReference>
<evidence type="ECO:0000313" key="1">
    <source>
        <dbReference type="EMBL" id="KAG5185822.1"/>
    </source>
</evidence>
<proteinExistence type="predicted"/>
<organism evidence="1 2">
    <name type="scientific">Tribonema minus</name>
    <dbReference type="NCBI Taxonomy" id="303371"/>
    <lineage>
        <taxon>Eukaryota</taxon>
        <taxon>Sar</taxon>
        <taxon>Stramenopiles</taxon>
        <taxon>Ochrophyta</taxon>
        <taxon>PX clade</taxon>
        <taxon>Xanthophyceae</taxon>
        <taxon>Tribonematales</taxon>
        <taxon>Tribonemataceae</taxon>
        <taxon>Tribonema</taxon>
    </lineage>
</organism>
<feature type="non-terminal residue" evidence="1">
    <location>
        <position position="234"/>
    </location>
</feature>
<protein>
    <submittedName>
        <fullName evidence="1">Uncharacterized protein</fullName>
    </submittedName>
</protein>
<gene>
    <name evidence="1" type="ORF">JKP88DRAFT_155418</name>
</gene>
<dbReference type="Gene3D" id="3.40.30.10">
    <property type="entry name" value="Glutaredoxin"/>
    <property type="match status" value="1"/>
</dbReference>
<dbReference type="AlphaFoldDB" id="A0A835Z1L4"/>
<dbReference type="OrthoDB" id="202321at2759"/>